<reference evidence="2" key="1">
    <citation type="submission" date="2023-03" db="UniProtKB">
        <authorList>
            <consortium name="EnsemblPlants"/>
        </authorList>
    </citation>
    <scope>IDENTIFICATION</scope>
</reference>
<evidence type="ECO:0000256" key="1">
    <source>
        <dbReference type="SAM" id="MobiDB-lite"/>
    </source>
</evidence>
<organism evidence="2">
    <name type="scientific">Cucumis melo</name>
    <name type="common">Muskmelon</name>
    <dbReference type="NCBI Taxonomy" id="3656"/>
    <lineage>
        <taxon>Eukaryota</taxon>
        <taxon>Viridiplantae</taxon>
        <taxon>Streptophyta</taxon>
        <taxon>Embryophyta</taxon>
        <taxon>Tracheophyta</taxon>
        <taxon>Spermatophyta</taxon>
        <taxon>Magnoliopsida</taxon>
        <taxon>eudicotyledons</taxon>
        <taxon>Gunneridae</taxon>
        <taxon>Pentapetalae</taxon>
        <taxon>rosids</taxon>
        <taxon>fabids</taxon>
        <taxon>Cucurbitales</taxon>
        <taxon>Cucurbitaceae</taxon>
        <taxon>Benincaseae</taxon>
        <taxon>Cucumis</taxon>
    </lineage>
</organism>
<name>A0A9I9DKK1_CUCME</name>
<dbReference type="EnsemblPlants" id="MELO3C020243.2.1">
    <property type="protein sequence ID" value="MELO3C020243.2.1"/>
    <property type="gene ID" value="MELO3C020243.2"/>
</dbReference>
<evidence type="ECO:0000313" key="2">
    <source>
        <dbReference type="EnsemblPlants" id="MELO3C020243.2.1"/>
    </source>
</evidence>
<accession>A0A9I9DKK1</accession>
<feature type="compositionally biased region" description="Polar residues" evidence="1">
    <location>
        <begin position="171"/>
        <end position="187"/>
    </location>
</feature>
<dbReference type="AlphaFoldDB" id="A0A9I9DKK1"/>
<proteinExistence type="predicted"/>
<feature type="region of interest" description="Disordered" evidence="1">
    <location>
        <begin position="155"/>
        <end position="187"/>
    </location>
</feature>
<protein>
    <submittedName>
        <fullName evidence="2">Uncharacterized protein</fullName>
    </submittedName>
</protein>
<sequence length="227" mass="25027">MSSLSTFTPCKHLKTPSKCITTVVSQVSPSASSRPITQCKPRVIISDFKFEDDVATEPTSSYEDDVVLNNVLKRKATAFAFATFVKSPATNKKFKPSRSKNVEELYDELFGSHSSNLGFSPSSKFPSSSQISRSFDEPIDDLFAEFQHVPAPYRERSYHAPPDVDPFPKSAPSQTTTTQEPLLSTPVSSHHINVPGTTTHVPQSCFVLVPSGNLPHKMYRASSSNRK</sequence>
<dbReference type="Gramene" id="MELO3C020243.2.1">
    <property type="protein sequence ID" value="MELO3C020243.2.1"/>
    <property type="gene ID" value="MELO3C020243.2"/>
</dbReference>